<dbReference type="HOGENOM" id="CLU_293423_0_0_1"/>
<dbReference type="Gene3D" id="3.20.20.80">
    <property type="entry name" value="Glycosidases"/>
    <property type="match status" value="1"/>
</dbReference>
<dbReference type="GO" id="GO:0004568">
    <property type="term" value="F:chitinase activity"/>
    <property type="evidence" value="ECO:0007669"/>
    <property type="project" value="TreeGrafter"/>
</dbReference>
<feature type="transmembrane region" description="Helical" evidence="3">
    <location>
        <begin position="20"/>
        <end position="39"/>
    </location>
</feature>
<feature type="compositionally biased region" description="Low complexity" evidence="2">
    <location>
        <begin position="554"/>
        <end position="573"/>
    </location>
</feature>
<dbReference type="VEuPathDB" id="VectorBase:CQUJHB015732"/>
<dbReference type="InParanoid" id="B0X3H6"/>
<dbReference type="InterPro" id="IPR017853">
    <property type="entry name" value="GH"/>
</dbReference>
<dbReference type="EMBL" id="DS232315">
    <property type="protein sequence ID" value="EDS39868.1"/>
    <property type="molecule type" value="Genomic_DNA"/>
</dbReference>
<dbReference type="GO" id="GO:0005975">
    <property type="term" value="P:carbohydrate metabolic process"/>
    <property type="evidence" value="ECO:0007669"/>
    <property type="project" value="InterPro"/>
</dbReference>
<keyword evidence="3" id="KW-0812">Transmembrane</keyword>
<feature type="region of interest" description="Disordered" evidence="2">
    <location>
        <begin position="444"/>
        <end position="468"/>
    </location>
</feature>
<feature type="compositionally biased region" description="Gly residues" evidence="2">
    <location>
        <begin position="848"/>
        <end position="865"/>
    </location>
</feature>
<dbReference type="EnsemblMetazoa" id="CPIJ014169-RA">
    <property type="protein sequence ID" value="CPIJ014169-PA"/>
    <property type="gene ID" value="CPIJ014169"/>
</dbReference>
<dbReference type="GO" id="GO:0005576">
    <property type="term" value="C:extracellular region"/>
    <property type="evidence" value="ECO:0007669"/>
    <property type="project" value="TreeGrafter"/>
</dbReference>
<feature type="region of interest" description="Disordered" evidence="2">
    <location>
        <begin position="489"/>
        <end position="576"/>
    </location>
</feature>
<feature type="compositionally biased region" description="Polar residues" evidence="2">
    <location>
        <begin position="508"/>
        <end position="533"/>
    </location>
</feature>
<dbReference type="Proteomes" id="UP000002320">
    <property type="component" value="Unassembled WGS sequence"/>
</dbReference>
<dbReference type="VEuPathDB" id="VectorBase:CPIJ014169"/>
<dbReference type="SMART" id="SM00636">
    <property type="entry name" value="Glyco_18"/>
    <property type="match status" value="1"/>
</dbReference>
<evidence type="ECO:0000313" key="6">
    <source>
        <dbReference type="EnsemblMetazoa" id="CPIJ014169-PA"/>
    </source>
</evidence>
<dbReference type="GO" id="GO:0006032">
    <property type="term" value="P:chitin catabolic process"/>
    <property type="evidence" value="ECO:0007669"/>
    <property type="project" value="TreeGrafter"/>
</dbReference>
<dbReference type="PANTHER" id="PTHR11177">
    <property type="entry name" value="CHITINASE"/>
    <property type="match status" value="1"/>
</dbReference>
<dbReference type="OMA" id="LENWIGF"/>
<evidence type="ECO:0000313" key="7">
    <source>
        <dbReference type="Proteomes" id="UP000002320"/>
    </source>
</evidence>
<evidence type="ECO:0000313" key="5">
    <source>
        <dbReference type="EMBL" id="EDS39868.1"/>
    </source>
</evidence>
<dbReference type="PROSITE" id="PS51910">
    <property type="entry name" value="GH18_2"/>
    <property type="match status" value="1"/>
</dbReference>
<dbReference type="Gene3D" id="3.10.50.10">
    <property type="match status" value="1"/>
</dbReference>
<dbReference type="AlphaFoldDB" id="B0X3H6"/>
<sequence>MVSGTMWTLVDRGWYPVKVAGILVVLAALQYGMVLGVATEDTRVFLTVKSASVASLSLPDVSSAFVIVTDLMISPGGQPLPFLNGEIDETYFKGLQDIKPDVKFLASFGGTSTPPELFSHLTMGNKRRAAFVQNLIQYVTSYGFAGIDIAWLYPTTADKDGYTNLLKELREACDQMKLILTVTVPSNLSVIEKNYPVEDLQRYAHYVILSANEFRKLKKTSLIAPLYSLTTGSSNSLDYHVTAWKLAGLTSDKIVVGVQTNSITYKLIQPNEYRLGTPVAKLKIRPFYKICQKLYAGSLEIFEEKTRCPYAFRDQNWYSYENQKSISEKVEYVVGQSLAGIAVLYYDEDDPINTCGDGPHPLTTAILSTLEGLDQPATGGENPSAVAQRSVPAVNFDSYEEYANVRIVDQDVPYSVGAPPAFCDGEVSGGNDGTSYIIQQIPSLAGSSGGQSQQGQGGAVGSQQGQSVTERIGSKPILTVVQQAGHPMQQLPQQPPYHGLSSFGGVAQQPQRPQRFGSQAGVSIETSASNSGGSYPVQYAQPGNPGQTGGSSGSGCASEATTTTTTPAPSCGCQHQQQQPGAYQVIQQFHPDQDDNCDEDEIVEEAIPVQPSGPSTPCPPQKCPQVILANSDQAFNRIDPVVGAKFGSSGMGSAGGSAGELLGALGALGGAGASNLLNQLFSERAGGSRGSGGSAFGGMGSGGSGFGGMGAGGSGFGGMGAGGNGFGGMGAGGNGFGGMGSGSSGFGGMGSGGSGFGGSMGSGGGGMGAGSGGMGGGAAGGGSGGGGGGGGGGAGSAGSSDPSPLFSEPVSPLVVRPPPKGAQFDPKNSRLGIIATSKIKPGPNSSCAGGGGGGGNGGGSGGGAPGAFPPNSQGPMVTFGGSGFPQLGANCPQNPFGQGGGGQSMGGGQAAPDNGLSLLGGGGSPGPMINLQATATFQTSTTAPQGLADLMSNMENLANMLPKLAALKQTSLGASSQLGGSGTPFGICPFDGIIPDARNPKFYYLCRRGLPMCEENRFSCADGYVFNAASQKCVLA</sequence>
<dbReference type="InterPro" id="IPR029070">
    <property type="entry name" value="Chitinase_insertion_sf"/>
</dbReference>
<dbReference type="SUPFAM" id="SSF57625">
    <property type="entry name" value="Invertebrate chitin-binding proteins"/>
    <property type="match status" value="1"/>
</dbReference>
<feature type="compositionally biased region" description="Gly residues" evidence="2">
    <location>
        <begin position="783"/>
        <end position="796"/>
    </location>
</feature>
<dbReference type="KEGG" id="cqu:CpipJ_CPIJ014169"/>
<gene>
    <name evidence="6" type="primary">6047099</name>
    <name evidence="5" type="ORF">CpipJ_CPIJ014169</name>
</gene>
<dbReference type="Pfam" id="PF00704">
    <property type="entry name" value="Glyco_hydro_18"/>
    <property type="match status" value="1"/>
</dbReference>
<keyword evidence="7" id="KW-1185">Reference proteome</keyword>
<protein>
    <recommendedName>
        <fullName evidence="4">GH18 domain-containing protein</fullName>
    </recommendedName>
</protein>
<dbReference type="InterPro" id="IPR036508">
    <property type="entry name" value="Chitin-bd_dom_sf"/>
</dbReference>
<dbReference type="InterPro" id="IPR050314">
    <property type="entry name" value="Glycosyl_Hydrlase_18"/>
</dbReference>
<dbReference type="PANTHER" id="PTHR11177:SF399">
    <property type="entry name" value="CHITINASE 6, ISOFORM C"/>
    <property type="match status" value="1"/>
</dbReference>
<evidence type="ECO:0000259" key="4">
    <source>
        <dbReference type="PROSITE" id="PS51910"/>
    </source>
</evidence>
<dbReference type="OrthoDB" id="73875at2759"/>
<feature type="domain" description="GH18" evidence="4">
    <location>
        <begin position="32"/>
        <end position="373"/>
    </location>
</feature>
<evidence type="ECO:0000256" key="2">
    <source>
        <dbReference type="SAM" id="MobiDB-lite"/>
    </source>
</evidence>
<accession>B0X3H6</accession>
<reference evidence="6" key="2">
    <citation type="submission" date="2020-05" db="UniProtKB">
        <authorList>
            <consortium name="EnsemblMetazoa"/>
        </authorList>
    </citation>
    <scope>IDENTIFICATION</scope>
    <source>
        <strain evidence="6">JHB</strain>
    </source>
</reference>
<dbReference type="eggNOG" id="KOG2806">
    <property type="taxonomic scope" value="Eukaryota"/>
</dbReference>
<keyword evidence="3" id="KW-0472">Membrane</keyword>
<evidence type="ECO:0000256" key="3">
    <source>
        <dbReference type="SAM" id="Phobius"/>
    </source>
</evidence>
<dbReference type="SUPFAM" id="SSF51445">
    <property type="entry name" value="(Trans)glycosidases"/>
    <property type="match status" value="1"/>
</dbReference>
<feature type="region of interest" description="Disordered" evidence="2">
    <location>
        <begin position="783"/>
        <end position="923"/>
    </location>
</feature>
<organism>
    <name type="scientific">Culex quinquefasciatus</name>
    <name type="common">Southern house mosquito</name>
    <name type="synonym">Culex pungens</name>
    <dbReference type="NCBI Taxonomy" id="7176"/>
    <lineage>
        <taxon>Eukaryota</taxon>
        <taxon>Metazoa</taxon>
        <taxon>Ecdysozoa</taxon>
        <taxon>Arthropoda</taxon>
        <taxon>Hexapoda</taxon>
        <taxon>Insecta</taxon>
        <taxon>Pterygota</taxon>
        <taxon>Neoptera</taxon>
        <taxon>Endopterygota</taxon>
        <taxon>Diptera</taxon>
        <taxon>Nematocera</taxon>
        <taxon>Culicoidea</taxon>
        <taxon>Culicidae</taxon>
        <taxon>Culicinae</taxon>
        <taxon>Culicini</taxon>
        <taxon>Culex</taxon>
        <taxon>Culex</taxon>
    </lineage>
</organism>
<proteinExistence type="predicted"/>
<dbReference type="GO" id="GO:0008061">
    <property type="term" value="F:chitin binding"/>
    <property type="evidence" value="ECO:0007669"/>
    <property type="project" value="InterPro"/>
</dbReference>
<name>B0X3H6_CULQU</name>
<dbReference type="InterPro" id="IPR001223">
    <property type="entry name" value="Glyco_hydro18_cat"/>
</dbReference>
<feature type="compositionally biased region" description="Gly residues" evidence="2">
    <location>
        <begin position="897"/>
        <end position="909"/>
    </location>
</feature>
<evidence type="ECO:0000256" key="1">
    <source>
        <dbReference type="ARBA" id="ARBA00022729"/>
    </source>
</evidence>
<keyword evidence="1" id="KW-0732">Signal</keyword>
<keyword evidence="3" id="KW-1133">Transmembrane helix</keyword>
<dbReference type="InterPro" id="IPR011583">
    <property type="entry name" value="Chitinase_II/V-like_cat"/>
</dbReference>
<reference evidence="5" key="1">
    <citation type="submission" date="2007-03" db="EMBL/GenBank/DDBJ databases">
        <title>Annotation of Culex pipiens quinquefasciatus.</title>
        <authorList>
            <consortium name="The Broad Institute Genome Sequencing Platform"/>
            <person name="Atkinson P.W."/>
            <person name="Hemingway J."/>
            <person name="Christensen B.M."/>
            <person name="Higgs S."/>
            <person name="Kodira C."/>
            <person name="Hannick L."/>
            <person name="Megy K."/>
            <person name="O'Leary S."/>
            <person name="Pearson M."/>
            <person name="Haas B.J."/>
            <person name="Mauceli E."/>
            <person name="Wortman J.R."/>
            <person name="Lee N.H."/>
            <person name="Guigo R."/>
            <person name="Stanke M."/>
            <person name="Alvarado L."/>
            <person name="Amedeo P."/>
            <person name="Antoine C.H."/>
            <person name="Arensburger P."/>
            <person name="Bidwell S.L."/>
            <person name="Crawford M."/>
            <person name="Camaro F."/>
            <person name="Devon K."/>
            <person name="Engels R."/>
            <person name="Hammond M."/>
            <person name="Howarth C."/>
            <person name="Koehrsen M."/>
            <person name="Lawson D."/>
            <person name="Montgomery P."/>
            <person name="Nene V."/>
            <person name="Nusbaum C."/>
            <person name="Puiu D."/>
            <person name="Romero-Severson J."/>
            <person name="Severson D.W."/>
            <person name="Shumway M."/>
            <person name="Sisk P."/>
            <person name="Stolte C."/>
            <person name="Zeng Q."/>
            <person name="Eisenstadt E."/>
            <person name="Fraser-Liggett C."/>
            <person name="Strausberg R."/>
            <person name="Galagan J."/>
            <person name="Birren B."/>
            <person name="Collins F.H."/>
        </authorList>
    </citation>
    <scope>NUCLEOTIDE SEQUENCE [LARGE SCALE GENOMIC DNA]</scope>
    <source>
        <strain evidence="5">JHB</strain>
    </source>
</reference>